<keyword evidence="3 6" id="KW-1133">Transmembrane helix</keyword>
<reference evidence="8" key="1">
    <citation type="submission" date="2023-01" db="EMBL/GenBank/DDBJ databases">
        <title>Metagenome sequencing of chrysophaentin producing Chrysophaeum taylorii.</title>
        <authorList>
            <person name="Davison J."/>
            <person name="Bewley C."/>
        </authorList>
    </citation>
    <scope>NUCLEOTIDE SEQUENCE</scope>
    <source>
        <strain evidence="8">NIES-1699</strain>
    </source>
</reference>
<dbReference type="PANTHER" id="PTHR13439:SF0">
    <property type="entry name" value="TOPOISOMERASE I DAMAGE AFFECTED PROTEIN 4"/>
    <property type="match status" value="1"/>
</dbReference>
<organism evidence="8 9">
    <name type="scientific">Chrysophaeum taylorii</name>
    <dbReference type="NCBI Taxonomy" id="2483200"/>
    <lineage>
        <taxon>Eukaryota</taxon>
        <taxon>Sar</taxon>
        <taxon>Stramenopiles</taxon>
        <taxon>Ochrophyta</taxon>
        <taxon>Pelagophyceae</taxon>
        <taxon>Pelagomonadales</taxon>
        <taxon>Pelagomonadaceae</taxon>
        <taxon>Chrysophaeum</taxon>
    </lineage>
</organism>
<dbReference type="AlphaFoldDB" id="A0AAD7UIZ0"/>
<evidence type="ECO:0000256" key="4">
    <source>
        <dbReference type="ARBA" id="ARBA00023136"/>
    </source>
</evidence>
<evidence type="ECO:0000256" key="1">
    <source>
        <dbReference type="ARBA" id="ARBA00004141"/>
    </source>
</evidence>
<dbReference type="SMART" id="SM00724">
    <property type="entry name" value="TLC"/>
    <property type="match status" value="1"/>
</dbReference>
<keyword evidence="2 5" id="KW-0812">Transmembrane</keyword>
<comment type="caution">
    <text evidence="8">The sequence shown here is derived from an EMBL/GenBank/DDBJ whole genome shotgun (WGS) entry which is preliminary data.</text>
</comment>
<dbReference type="InterPro" id="IPR050846">
    <property type="entry name" value="TLCD"/>
</dbReference>
<gene>
    <name evidence="8" type="ORF">CTAYLR_000003</name>
</gene>
<accession>A0AAD7UIZ0</accession>
<dbReference type="InterPro" id="IPR006634">
    <property type="entry name" value="TLC-dom"/>
</dbReference>
<dbReference type="PANTHER" id="PTHR13439">
    <property type="entry name" value="CT120 PROTEIN"/>
    <property type="match status" value="1"/>
</dbReference>
<feature type="domain" description="TLC" evidence="7">
    <location>
        <begin position="37"/>
        <end position="254"/>
    </location>
</feature>
<feature type="transmembrane region" description="Helical" evidence="6">
    <location>
        <begin position="41"/>
        <end position="64"/>
    </location>
</feature>
<dbReference type="GO" id="GO:0055088">
    <property type="term" value="P:lipid homeostasis"/>
    <property type="evidence" value="ECO:0007669"/>
    <property type="project" value="TreeGrafter"/>
</dbReference>
<evidence type="ECO:0000259" key="7">
    <source>
        <dbReference type="PROSITE" id="PS50922"/>
    </source>
</evidence>
<evidence type="ECO:0000256" key="5">
    <source>
        <dbReference type="PROSITE-ProRule" id="PRU00205"/>
    </source>
</evidence>
<dbReference type="EMBL" id="JAQMWT010000314">
    <property type="protein sequence ID" value="KAJ8605490.1"/>
    <property type="molecule type" value="Genomic_DNA"/>
</dbReference>
<sequence>MTPAWVIRGAGLSYAARGVATVVGLEMVFRAVASKEETRRIAALKSIAIIHSLIVAPLSLYALITHPDLRAQTLQVLRFEDVSELFDGGGGREWADLLTSFTVGFFVFELFHARDWAPSTRVDKLTMIVHHVVSAVLWPLSIRLEIAYFFLVHFELTEVSSPFLQLRWFAKTYGNATLEAVVSLVFALVFFAFRTTVVVPMFRAIYLTRPWDGALYPRLSLAVRIISLVSLYIPFLLNSLWSWQIVKMGLRIYNGKKHKKTQQRAAKID</sequence>
<dbReference type="GO" id="GO:0005783">
    <property type="term" value="C:endoplasmic reticulum"/>
    <property type="evidence" value="ECO:0007669"/>
    <property type="project" value="TreeGrafter"/>
</dbReference>
<feature type="transmembrane region" description="Helical" evidence="6">
    <location>
        <begin position="12"/>
        <end position="29"/>
    </location>
</feature>
<keyword evidence="9" id="KW-1185">Reference proteome</keyword>
<feature type="transmembrane region" description="Helical" evidence="6">
    <location>
        <begin position="222"/>
        <end position="241"/>
    </location>
</feature>
<feature type="transmembrane region" description="Helical" evidence="6">
    <location>
        <begin position="181"/>
        <end position="202"/>
    </location>
</feature>
<evidence type="ECO:0000256" key="2">
    <source>
        <dbReference type="ARBA" id="ARBA00022692"/>
    </source>
</evidence>
<evidence type="ECO:0000256" key="3">
    <source>
        <dbReference type="ARBA" id="ARBA00022989"/>
    </source>
</evidence>
<protein>
    <recommendedName>
        <fullName evidence="7">TLC domain-containing protein</fullName>
    </recommendedName>
</protein>
<evidence type="ECO:0000313" key="9">
    <source>
        <dbReference type="Proteomes" id="UP001230188"/>
    </source>
</evidence>
<name>A0AAD7UIZ0_9STRA</name>
<feature type="transmembrane region" description="Helical" evidence="6">
    <location>
        <begin position="94"/>
        <end position="113"/>
    </location>
</feature>
<evidence type="ECO:0000313" key="8">
    <source>
        <dbReference type="EMBL" id="KAJ8605490.1"/>
    </source>
</evidence>
<evidence type="ECO:0000256" key="6">
    <source>
        <dbReference type="SAM" id="Phobius"/>
    </source>
</evidence>
<dbReference type="Pfam" id="PF03798">
    <property type="entry name" value="TRAM_LAG1_CLN8"/>
    <property type="match status" value="1"/>
</dbReference>
<dbReference type="PROSITE" id="PS50922">
    <property type="entry name" value="TLC"/>
    <property type="match status" value="1"/>
</dbReference>
<dbReference type="Proteomes" id="UP001230188">
    <property type="component" value="Unassembled WGS sequence"/>
</dbReference>
<dbReference type="GO" id="GO:0016020">
    <property type="term" value="C:membrane"/>
    <property type="evidence" value="ECO:0007669"/>
    <property type="project" value="UniProtKB-SubCell"/>
</dbReference>
<comment type="subcellular location">
    <subcellularLocation>
        <location evidence="1">Membrane</location>
        <topology evidence="1">Multi-pass membrane protein</topology>
    </subcellularLocation>
</comment>
<keyword evidence="4 5" id="KW-0472">Membrane</keyword>
<proteinExistence type="predicted"/>